<dbReference type="SUPFAM" id="SSF52058">
    <property type="entry name" value="L domain-like"/>
    <property type="match status" value="1"/>
</dbReference>
<evidence type="ECO:0000256" key="2">
    <source>
        <dbReference type="ARBA" id="ARBA00001946"/>
    </source>
</evidence>
<keyword evidence="9" id="KW-0540">Nuclease</keyword>
<evidence type="ECO:0000256" key="3">
    <source>
        <dbReference type="ARBA" id="ARBA00004123"/>
    </source>
</evidence>
<keyword evidence="10" id="KW-0479">Metal-binding</keyword>
<evidence type="ECO:0000313" key="23">
    <source>
        <dbReference type="EnsemblMetazoa" id="PPA07265.1"/>
    </source>
</evidence>
<dbReference type="InterPro" id="IPR003591">
    <property type="entry name" value="Leu-rich_rpt_typical-subtyp"/>
</dbReference>
<dbReference type="InterPro" id="IPR032675">
    <property type="entry name" value="LRR_dom_sf"/>
</dbReference>
<comment type="similarity">
    <text evidence="5">Belongs to the CCR4/nocturin family.</text>
</comment>
<evidence type="ECO:0000256" key="7">
    <source>
        <dbReference type="ARBA" id="ARBA00022490"/>
    </source>
</evidence>
<keyword evidence="12" id="KW-0378">Hydrolase</keyword>
<gene>
    <name evidence="23" type="primary">WBGene00096819</name>
</gene>
<dbReference type="GO" id="GO:0000175">
    <property type="term" value="F:3'-5'-RNA exonuclease activity"/>
    <property type="evidence" value="ECO:0000318"/>
    <property type="project" value="GO_Central"/>
</dbReference>
<reference evidence="23" key="2">
    <citation type="submission" date="2022-06" db="UniProtKB">
        <authorList>
            <consortium name="EnsemblMetazoa"/>
        </authorList>
    </citation>
    <scope>IDENTIFICATION</scope>
    <source>
        <strain evidence="23">PS312</strain>
    </source>
</reference>
<sequence length="842" mass="94590">MQFENDQEYKEDGLRGAGQPLTKAENPDGKKTLSNGMQRVHRILDDGELNQGKATRWTELEIRGRLKNIAPALWKFTHLTALFLNGNLLTRIPPEVSQLANLTMLDLSNNKLRSLPAELGDMISLCHLYLNNNQLRVLPYELGKLFRLQTLGLQGNPLSPEIAKMYHENNGSQKLLQFLLDHLANSPSTGVGGWSHPSLPSSNTSSSHSSGLGGSSISSLSHSPPSKTSGKRFVRRAKRWAELQQRRAVSSSSSTDSPSLIAPLMHPEPLMGVVTYPPSTIPSHTSQSSQAAHAHLTNTRSLPYSFSSSHSSRSCGRTYDLGEPEIIKVTEGYNEYGFKTIVSVRKEPPTMTVYSKSRSTRVRSTEIGMERLEMEMHNSSLGSNGSSPASSTPNSLNCSIDDEVNHYGHRLMTQVEGEPRPYYYNPYADDPNINTVPPPDRTWMMIRHADPERPIATFTVLCYNVLCDKYATQNLYSYCPSWALNWEYRKQSIIKEIRNYEADIITLQEVETEQYKMLFKPEMAALGYSSIFQAKSRAKTMNEEDRKYVDGCAIFWKNDKFELSKEQLIEFTRVAISKCNANENMLNRVMPRDNIALCAVLKIKDAVYNNRSVMSQLPFRPNRTPMPSSDNVVGSPLIVCTAHIHWDPEFCDVKLVQSMMLAHELWKLVEDVSETHRIKPHQCPTLVCGDLNSLPDSGVFEFLSKSGISRSHPDLKAFKEDAVLEKFSHTHDGANYTHALRLDSAVESGVVAFTNYTLDFKGMIDYIFSTPQSLARLGVLGPFDMEWVRNHKILGFPHPHVPSDHIPIMAQYALIPTNHQRPQPQIQHFGNQHSGAFGAVGR</sequence>
<evidence type="ECO:0000256" key="19">
    <source>
        <dbReference type="ARBA" id="ARBA00030493"/>
    </source>
</evidence>
<dbReference type="GO" id="GO:0005737">
    <property type="term" value="C:cytoplasm"/>
    <property type="evidence" value="ECO:0007669"/>
    <property type="project" value="UniProtKB-SubCell"/>
</dbReference>
<organism evidence="23 24">
    <name type="scientific">Pristionchus pacificus</name>
    <name type="common">Parasitic nematode worm</name>
    <dbReference type="NCBI Taxonomy" id="54126"/>
    <lineage>
        <taxon>Eukaryota</taxon>
        <taxon>Metazoa</taxon>
        <taxon>Ecdysozoa</taxon>
        <taxon>Nematoda</taxon>
        <taxon>Chromadorea</taxon>
        <taxon>Rhabditida</taxon>
        <taxon>Rhabditina</taxon>
        <taxon>Diplogasteromorpha</taxon>
        <taxon>Diplogasteroidea</taxon>
        <taxon>Neodiplogasteridae</taxon>
        <taxon>Pristionchus</taxon>
    </lineage>
</organism>
<evidence type="ECO:0000256" key="12">
    <source>
        <dbReference type="ARBA" id="ARBA00022801"/>
    </source>
</evidence>
<feature type="region of interest" description="Disordered" evidence="22">
    <location>
        <begin position="190"/>
        <end position="264"/>
    </location>
</feature>
<dbReference type="SUPFAM" id="SSF56219">
    <property type="entry name" value="DNase I-like"/>
    <property type="match status" value="1"/>
</dbReference>
<dbReference type="Pfam" id="PF13855">
    <property type="entry name" value="LRR_8"/>
    <property type="match status" value="1"/>
</dbReference>
<keyword evidence="8" id="KW-0433">Leucine-rich repeat</keyword>
<dbReference type="GO" id="GO:0046872">
    <property type="term" value="F:metal ion binding"/>
    <property type="evidence" value="ECO:0007669"/>
    <property type="project" value="UniProtKB-KW"/>
</dbReference>
<feature type="compositionally biased region" description="Low complexity" evidence="22">
    <location>
        <begin position="250"/>
        <end position="259"/>
    </location>
</feature>
<keyword evidence="24" id="KW-1185">Reference proteome</keyword>
<evidence type="ECO:0000256" key="13">
    <source>
        <dbReference type="ARBA" id="ARBA00022839"/>
    </source>
</evidence>
<evidence type="ECO:0000256" key="11">
    <source>
        <dbReference type="ARBA" id="ARBA00022737"/>
    </source>
</evidence>
<dbReference type="AlphaFoldDB" id="A0A2A6CB47"/>
<protein>
    <recommendedName>
        <fullName evidence="6">poly(A)-specific ribonuclease</fullName>
        <ecNumber evidence="6">3.1.13.4</ecNumber>
    </recommendedName>
    <alternativeName>
        <fullName evidence="19">Carbon catabolite repressor protein 4</fullName>
    </alternativeName>
    <alternativeName>
        <fullName evidence="20">Cytoplasmic deadenylase</fullName>
    </alternativeName>
    <alternativeName>
        <fullName evidence="21">Glucose-repressible alcohol dehydrogenase transcriptional effector</fullName>
    </alternativeName>
</protein>
<evidence type="ECO:0000313" key="24">
    <source>
        <dbReference type="Proteomes" id="UP000005239"/>
    </source>
</evidence>
<accession>A0A8R1U7K4</accession>
<dbReference type="OrthoDB" id="428734at2759"/>
<evidence type="ECO:0000256" key="8">
    <source>
        <dbReference type="ARBA" id="ARBA00022614"/>
    </source>
</evidence>
<dbReference type="InterPro" id="IPR036691">
    <property type="entry name" value="Endo/exonu/phosph_ase_sf"/>
</dbReference>
<dbReference type="EC" id="3.1.13.4" evidence="6"/>
<dbReference type="EnsemblMetazoa" id="PPA07265.1">
    <property type="protein sequence ID" value="PPA07265.1"/>
    <property type="gene ID" value="WBGene00096819"/>
</dbReference>
<comment type="cofactor">
    <cofactor evidence="2">
        <name>Mg(2+)</name>
        <dbReference type="ChEBI" id="CHEBI:18420"/>
    </cofactor>
</comment>
<evidence type="ECO:0000256" key="9">
    <source>
        <dbReference type="ARBA" id="ARBA00022722"/>
    </source>
</evidence>
<evidence type="ECO:0000256" key="5">
    <source>
        <dbReference type="ARBA" id="ARBA00010774"/>
    </source>
</evidence>
<evidence type="ECO:0000256" key="20">
    <source>
        <dbReference type="ARBA" id="ARBA00031469"/>
    </source>
</evidence>
<evidence type="ECO:0000256" key="22">
    <source>
        <dbReference type="SAM" id="MobiDB-lite"/>
    </source>
</evidence>
<dbReference type="Proteomes" id="UP000005239">
    <property type="component" value="Unassembled WGS sequence"/>
</dbReference>
<dbReference type="Gene3D" id="3.80.10.10">
    <property type="entry name" value="Ribonuclease Inhibitor"/>
    <property type="match status" value="1"/>
</dbReference>
<dbReference type="InterPro" id="IPR001611">
    <property type="entry name" value="Leu-rich_rpt"/>
</dbReference>
<dbReference type="GO" id="GO:0004535">
    <property type="term" value="F:poly(A)-specific ribonuclease activity"/>
    <property type="evidence" value="ECO:0007669"/>
    <property type="project" value="UniProtKB-EC"/>
</dbReference>
<feature type="compositionally biased region" description="Low complexity" evidence="22">
    <location>
        <begin position="195"/>
        <end position="226"/>
    </location>
</feature>
<dbReference type="InterPro" id="IPR050410">
    <property type="entry name" value="CCR4/nocturin_mRNA_transcr"/>
</dbReference>
<keyword evidence="14" id="KW-0460">Magnesium</keyword>
<feature type="region of interest" description="Disordered" evidence="22">
    <location>
        <begin position="1"/>
        <end position="36"/>
    </location>
</feature>
<dbReference type="PANTHER" id="PTHR12121:SF100">
    <property type="entry name" value="POLY(A)-SPECIFIC RIBONUCLEASE"/>
    <property type="match status" value="1"/>
</dbReference>
<reference evidence="24" key="1">
    <citation type="journal article" date="2008" name="Nat. Genet.">
        <title>The Pristionchus pacificus genome provides a unique perspective on nematode lifestyle and parasitism.</title>
        <authorList>
            <person name="Dieterich C."/>
            <person name="Clifton S.W."/>
            <person name="Schuster L.N."/>
            <person name="Chinwalla A."/>
            <person name="Delehaunty K."/>
            <person name="Dinkelacker I."/>
            <person name="Fulton L."/>
            <person name="Fulton R."/>
            <person name="Godfrey J."/>
            <person name="Minx P."/>
            <person name="Mitreva M."/>
            <person name="Roeseler W."/>
            <person name="Tian H."/>
            <person name="Witte H."/>
            <person name="Yang S.P."/>
            <person name="Wilson R.K."/>
            <person name="Sommer R.J."/>
        </authorList>
    </citation>
    <scope>NUCLEOTIDE SEQUENCE [LARGE SCALE GENOMIC DNA]</scope>
    <source>
        <strain evidence="24">PS312</strain>
    </source>
</reference>
<dbReference type="FunFam" id="3.60.10.10:FF:000002">
    <property type="entry name" value="CCR4-NOT transcription complex subunit 6 like"/>
    <property type="match status" value="1"/>
</dbReference>
<dbReference type="GO" id="GO:0005634">
    <property type="term" value="C:nucleus"/>
    <property type="evidence" value="ECO:0007669"/>
    <property type="project" value="UniProtKB-SubCell"/>
</dbReference>
<feature type="compositionally biased region" description="Basic residues" evidence="22">
    <location>
        <begin position="229"/>
        <end position="238"/>
    </location>
</feature>
<evidence type="ECO:0000256" key="14">
    <source>
        <dbReference type="ARBA" id="ARBA00022842"/>
    </source>
</evidence>
<dbReference type="SMART" id="SM00369">
    <property type="entry name" value="LRR_TYP"/>
    <property type="match status" value="3"/>
</dbReference>
<dbReference type="CDD" id="cd09097">
    <property type="entry name" value="Deadenylase_CCR4"/>
    <property type="match status" value="1"/>
</dbReference>
<name>A0A2A6CB47_PRIPA</name>
<evidence type="ECO:0000256" key="16">
    <source>
        <dbReference type="ARBA" id="ARBA00023015"/>
    </source>
</evidence>
<keyword evidence="16" id="KW-0805">Transcription regulation</keyword>
<dbReference type="PROSITE" id="PS51450">
    <property type="entry name" value="LRR"/>
    <property type="match status" value="2"/>
</dbReference>
<proteinExistence type="inferred from homology"/>
<dbReference type="PANTHER" id="PTHR12121">
    <property type="entry name" value="CARBON CATABOLITE REPRESSOR PROTEIN 4"/>
    <property type="match status" value="1"/>
</dbReference>
<accession>A0A2A6CB47</accession>
<comment type="subcellular location">
    <subcellularLocation>
        <location evidence="4">Cytoplasm</location>
    </subcellularLocation>
    <subcellularLocation>
        <location evidence="3">Nucleus</location>
    </subcellularLocation>
</comment>
<keyword evidence="11" id="KW-0677">Repeat</keyword>
<keyword evidence="18" id="KW-0539">Nucleus</keyword>
<evidence type="ECO:0000256" key="1">
    <source>
        <dbReference type="ARBA" id="ARBA00001663"/>
    </source>
</evidence>
<keyword evidence="15" id="KW-0694">RNA-binding</keyword>
<keyword evidence="17" id="KW-0804">Transcription</keyword>
<evidence type="ECO:0000256" key="15">
    <source>
        <dbReference type="ARBA" id="ARBA00022884"/>
    </source>
</evidence>
<evidence type="ECO:0000256" key="18">
    <source>
        <dbReference type="ARBA" id="ARBA00023242"/>
    </source>
</evidence>
<evidence type="ECO:0000256" key="21">
    <source>
        <dbReference type="ARBA" id="ARBA00033317"/>
    </source>
</evidence>
<keyword evidence="7" id="KW-0963">Cytoplasm</keyword>
<evidence type="ECO:0000256" key="10">
    <source>
        <dbReference type="ARBA" id="ARBA00022723"/>
    </source>
</evidence>
<comment type="catalytic activity">
    <reaction evidence="1">
        <text>Exonucleolytic cleavage of poly(A) to 5'-AMP.</text>
        <dbReference type="EC" id="3.1.13.4"/>
    </reaction>
</comment>
<dbReference type="Gene3D" id="3.60.10.10">
    <property type="entry name" value="Endonuclease/exonuclease/phosphatase"/>
    <property type="match status" value="1"/>
</dbReference>
<evidence type="ECO:0000256" key="6">
    <source>
        <dbReference type="ARBA" id="ARBA00012161"/>
    </source>
</evidence>
<evidence type="ECO:0000256" key="4">
    <source>
        <dbReference type="ARBA" id="ARBA00004496"/>
    </source>
</evidence>
<dbReference type="Pfam" id="PF03372">
    <property type="entry name" value="Exo_endo_phos"/>
    <property type="match status" value="1"/>
</dbReference>
<keyword evidence="13" id="KW-0269">Exonuclease</keyword>
<dbReference type="InterPro" id="IPR005135">
    <property type="entry name" value="Endo/exonuclease/phosphatase"/>
</dbReference>
<dbReference type="GO" id="GO:0003723">
    <property type="term" value="F:RNA binding"/>
    <property type="evidence" value="ECO:0007669"/>
    <property type="project" value="UniProtKB-KW"/>
</dbReference>
<evidence type="ECO:0000256" key="17">
    <source>
        <dbReference type="ARBA" id="ARBA00023163"/>
    </source>
</evidence>